<keyword evidence="5" id="KW-1185">Reference proteome</keyword>
<dbReference type="Gene3D" id="2.60.120.200">
    <property type="match status" value="1"/>
</dbReference>
<feature type="region of interest" description="Disordered" evidence="2">
    <location>
        <begin position="97"/>
        <end position="129"/>
    </location>
</feature>
<feature type="compositionally biased region" description="Polar residues" evidence="2">
    <location>
        <begin position="113"/>
        <end position="128"/>
    </location>
</feature>
<feature type="compositionally biased region" description="Pro residues" evidence="2">
    <location>
        <begin position="1"/>
        <end position="15"/>
    </location>
</feature>
<feature type="region of interest" description="Disordered" evidence="2">
    <location>
        <begin position="1"/>
        <end position="41"/>
    </location>
</feature>
<evidence type="ECO:0000259" key="3">
    <source>
        <dbReference type="PROSITE" id="PS51762"/>
    </source>
</evidence>
<dbReference type="InterPro" id="IPR050546">
    <property type="entry name" value="Glycosyl_Hydrlase_16"/>
</dbReference>
<dbReference type="RefSeq" id="WP_229925749.1">
    <property type="nucleotide sequence ID" value="NZ_BNBT01000053.1"/>
</dbReference>
<feature type="domain" description="GH16" evidence="3">
    <location>
        <begin position="63"/>
        <end position="346"/>
    </location>
</feature>
<accession>A0A919DQC3</accession>
<evidence type="ECO:0000256" key="2">
    <source>
        <dbReference type="SAM" id="MobiDB-lite"/>
    </source>
</evidence>
<dbReference type="SUPFAM" id="SSF49899">
    <property type="entry name" value="Concanavalin A-like lectins/glucanases"/>
    <property type="match status" value="1"/>
</dbReference>
<dbReference type="Proteomes" id="UP000608024">
    <property type="component" value="Unassembled WGS sequence"/>
</dbReference>
<reference evidence="4" key="2">
    <citation type="submission" date="2020-09" db="EMBL/GenBank/DDBJ databases">
        <authorList>
            <person name="Sun Q."/>
            <person name="Ohkuma M."/>
        </authorList>
    </citation>
    <scope>NUCLEOTIDE SEQUENCE</scope>
    <source>
        <strain evidence="4">JCM 4784</strain>
    </source>
</reference>
<evidence type="ECO:0000256" key="1">
    <source>
        <dbReference type="ARBA" id="ARBA00006865"/>
    </source>
</evidence>
<evidence type="ECO:0000313" key="4">
    <source>
        <dbReference type="EMBL" id="GHE65398.1"/>
    </source>
</evidence>
<reference evidence="4" key="1">
    <citation type="journal article" date="2014" name="Int. J. Syst. Evol. Microbiol.">
        <title>Complete genome sequence of Corynebacterium casei LMG S-19264T (=DSM 44701T), isolated from a smear-ripened cheese.</title>
        <authorList>
            <consortium name="US DOE Joint Genome Institute (JGI-PGF)"/>
            <person name="Walter F."/>
            <person name="Albersmeier A."/>
            <person name="Kalinowski J."/>
            <person name="Ruckert C."/>
        </authorList>
    </citation>
    <scope>NUCLEOTIDE SEQUENCE</scope>
    <source>
        <strain evidence="4">JCM 4784</strain>
    </source>
</reference>
<dbReference type="PANTHER" id="PTHR10963:SF55">
    <property type="entry name" value="GLYCOSIDE HYDROLASE FAMILY 16 PROTEIN"/>
    <property type="match status" value="1"/>
</dbReference>
<dbReference type="InterPro" id="IPR013320">
    <property type="entry name" value="ConA-like_dom_sf"/>
</dbReference>
<organism evidence="4 5">
    <name type="scientific">Streptomyces longispororuber</name>
    <dbReference type="NCBI Taxonomy" id="68230"/>
    <lineage>
        <taxon>Bacteria</taxon>
        <taxon>Bacillati</taxon>
        <taxon>Actinomycetota</taxon>
        <taxon>Actinomycetes</taxon>
        <taxon>Kitasatosporales</taxon>
        <taxon>Streptomycetaceae</taxon>
        <taxon>Streptomyces</taxon>
    </lineage>
</organism>
<dbReference type="AlphaFoldDB" id="A0A919DQC3"/>
<protein>
    <recommendedName>
        <fullName evidence="3">GH16 domain-containing protein</fullName>
    </recommendedName>
</protein>
<dbReference type="CDD" id="cd02182">
    <property type="entry name" value="GH16_Strep_laminarinase_like"/>
    <property type="match status" value="1"/>
</dbReference>
<dbReference type="EMBL" id="BNBT01000053">
    <property type="protein sequence ID" value="GHE65398.1"/>
    <property type="molecule type" value="Genomic_DNA"/>
</dbReference>
<feature type="compositionally biased region" description="Basic residues" evidence="2">
    <location>
        <begin position="22"/>
        <end position="33"/>
    </location>
</feature>
<dbReference type="GO" id="GO:0004553">
    <property type="term" value="F:hydrolase activity, hydrolyzing O-glycosyl compounds"/>
    <property type="evidence" value="ECO:0007669"/>
    <property type="project" value="InterPro"/>
</dbReference>
<dbReference type="PANTHER" id="PTHR10963">
    <property type="entry name" value="GLYCOSYL HYDROLASE-RELATED"/>
    <property type="match status" value="1"/>
</dbReference>
<name>A0A919DQC3_9ACTN</name>
<gene>
    <name evidence="4" type="ORF">GCM10018785_37850</name>
</gene>
<evidence type="ECO:0000313" key="5">
    <source>
        <dbReference type="Proteomes" id="UP000608024"/>
    </source>
</evidence>
<comment type="caution">
    <text evidence="4">The sequence shown here is derived from an EMBL/GenBank/DDBJ whole genome shotgun (WGS) entry which is preliminary data.</text>
</comment>
<dbReference type="GO" id="GO:0005975">
    <property type="term" value="P:carbohydrate metabolic process"/>
    <property type="evidence" value="ECO:0007669"/>
    <property type="project" value="InterPro"/>
</dbReference>
<dbReference type="PROSITE" id="PS51762">
    <property type="entry name" value="GH16_2"/>
    <property type="match status" value="1"/>
</dbReference>
<dbReference type="InterPro" id="IPR000757">
    <property type="entry name" value="Beta-glucanase-like"/>
</dbReference>
<proteinExistence type="inferred from homology"/>
<sequence>MSTTPHHPPQGPPHRPSGRAAPRPRHRPRRRALLPRPAGRPGPLHALLAAVGLLAALLAPGVARADVPPAPGWTLQWSDDFTGPARALPSAANWQVDTGHNYPGGPANWGTGEVQNYTSSPDNLSLDGTGNLRITPLRDGAGNWTSGRIESRRADFKAPEGGTLAIEGRIRMPDVTGEQALGYWPAFWALGSPYRGNYWNWPAIGEFDVMENVNGINSVWGVLHCGVNPGGPCNETNGIGASRACPGASCQSAFHTYRFEWDRSASPNVLRWYVDGQLFHSVDENRVGAAAWRDMTSHAGYFILLNVAMGGGFPDGVAGRATPVAATVPGRPMLVDYVAVWTRGGGGGPGTPSTLHLRPGGSLGPATAGASAATLAPAGGATHDGTPHAPQTYTATGVNGAYNGGTTAFDLFVDAGTAVANGQQVRVSYDRTGDGSWDRVETYAYFATDPLPGYEHYTQARGLKSATGAHGTLSGGTVRVEVWNAIGTAPSTVGTGNQSLVRIPYGP</sequence>
<comment type="similarity">
    <text evidence="1">Belongs to the glycosyl hydrolase 16 family.</text>
</comment>